<dbReference type="CDD" id="cd21060">
    <property type="entry name" value="CdiI_NC101"/>
    <property type="match status" value="1"/>
</dbReference>
<evidence type="ECO:0000313" key="2">
    <source>
        <dbReference type="Proteomes" id="UP001431235"/>
    </source>
</evidence>
<reference evidence="1 2" key="1">
    <citation type="submission" date="2021-08" db="EMBL/GenBank/DDBJ databases">
        <title>Novel members of of the genus Stenotrophomonas from differernt environment.</title>
        <authorList>
            <person name="Deng Y."/>
        </authorList>
    </citation>
    <scope>NUCLEOTIDE SEQUENCE [LARGE SCALE GENOMIC DNA]</scope>
    <source>
        <strain evidence="1 2">CPCC 101365</strain>
    </source>
</reference>
<keyword evidence="2" id="KW-1185">Reference proteome</keyword>
<dbReference type="EMBL" id="JAIKTS010000001">
    <property type="protein sequence ID" value="MCL7714447.1"/>
    <property type="molecule type" value="Genomic_DNA"/>
</dbReference>
<gene>
    <name evidence="1" type="ORF">K5L01_07315</name>
</gene>
<proteinExistence type="predicted"/>
<accession>A0ABT0SGJ7</accession>
<comment type="caution">
    <text evidence="1">The sequence shown here is derived from an EMBL/GenBank/DDBJ whole genome shotgun (WGS) entry which is preliminary data.</text>
</comment>
<dbReference type="RefSeq" id="WP_250063285.1">
    <property type="nucleotide sequence ID" value="NZ_JAIKTS010000001.1"/>
</dbReference>
<dbReference type="InterPro" id="IPR049759">
    <property type="entry name" value="CdiI-like"/>
</dbReference>
<name>A0ABT0SGJ7_9GAMM</name>
<dbReference type="Proteomes" id="UP001431235">
    <property type="component" value="Unassembled WGS sequence"/>
</dbReference>
<evidence type="ECO:0000313" key="1">
    <source>
        <dbReference type="EMBL" id="MCL7714447.1"/>
    </source>
</evidence>
<protein>
    <submittedName>
        <fullName evidence="1">Uncharacterized protein</fullName>
    </submittedName>
</protein>
<organism evidence="1 2">
    <name type="scientific">Stenotrophomonas mori</name>
    <dbReference type="NCBI Taxonomy" id="2871096"/>
    <lineage>
        <taxon>Bacteria</taxon>
        <taxon>Pseudomonadati</taxon>
        <taxon>Pseudomonadota</taxon>
        <taxon>Gammaproteobacteria</taxon>
        <taxon>Lysobacterales</taxon>
        <taxon>Lysobacteraceae</taxon>
        <taxon>Stenotrophomonas</taxon>
    </lineage>
</organism>
<sequence>MNDFADFRGELEIYAGAVLSVSRMIRAFEFELKGGFDRVKNSNSFNDCVDSFDLIFSIQRMLSVAKYKYEFHLSDFLDEFVYKFDRDDLYSREYLYEVIKGSCGIEDAVSKIRV</sequence>